<dbReference type="RefSeq" id="WP_058858229.1">
    <property type="nucleotide sequence ID" value="NZ_BJZR01000025.1"/>
</dbReference>
<dbReference type="KEGG" id="kfv:AS188_06855"/>
<sequence length="161" mass="15734">MAPPPAPSAPPARQDARRAAARRTTVAGLVCTAVATALVGAAFWPTVAGTAAAALAVGLGVAALVRSAGTGRRTLLVVGAVAVLVLGGTSLLTGAARLALWPVAEAYDRCVSSTLTISGGARCQQQLEEDVWSYLSGEGTAAESSGATGPAGSAPAADRPA</sequence>
<keyword evidence="2" id="KW-1133">Transmembrane helix</keyword>
<dbReference type="EMBL" id="CP013254">
    <property type="protein sequence ID" value="ALU39520.1"/>
    <property type="molecule type" value="Genomic_DNA"/>
</dbReference>
<dbReference type="OrthoDB" id="4883660at2"/>
<reference evidence="4 6" key="2">
    <citation type="submission" date="2019-07" db="EMBL/GenBank/DDBJ databases">
        <title>Whole genome shotgun sequence of Kocuria flava NBRC 107626.</title>
        <authorList>
            <person name="Hosoyama A."/>
            <person name="Uohara A."/>
            <person name="Ohji S."/>
            <person name="Ichikawa N."/>
        </authorList>
    </citation>
    <scope>NUCLEOTIDE SEQUENCE [LARGE SCALE GENOMIC DNA]</scope>
    <source>
        <strain evidence="4 6">NBRC 107626</strain>
    </source>
</reference>
<proteinExistence type="predicted"/>
<dbReference type="AlphaFoldDB" id="A0A0U3HW19"/>
<feature type="region of interest" description="Disordered" evidence="1">
    <location>
        <begin position="138"/>
        <end position="161"/>
    </location>
</feature>
<reference evidence="3 5" key="1">
    <citation type="submission" date="2015-11" db="EMBL/GenBank/DDBJ databases">
        <title>Complete Genome Sequence of Kocuria flava strain HO-9041.</title>
        <authorList>
            <person name="Zhou M."/>
            <person name="Dai J."/>
        </authorList>
    </citation>
    <scope>NUCLEOTIDE SEQUENCE [LARGE SCALE GENOMIC DNA]</scope>
    <source>
        <strain evidence="3 5">HO-9041</strain>
    </source>
</reference>
<evidence type="ECO:0000313" key="5">
    <source>
        <dbReference type="Proteomes" id="UP000057181"/>
    </source>
</evidence>
<feature type="transmembrane region" description="Helical" evidence="2">
    <location>
        <begin position="26"/>
        <end position="44"/>
    </location>
</feature>
<organism evidence="3 5">
    <name type="scientific">Kocuria flava</name>
    <dbReference type="NCBI Taxonomy" id="446860"/>
    <lineage>
        <taxon>Bacteria</taxon>
        <taxon>Bacillati</taxon>
        <taxon>Actinomycetota</taxon>
        <taxon>Actinomycetes</taxon>
        <taxon>Micrococcales</taxon>
        <taxon>Micrococcaceae</taxon>
        <taxon>Kocuria</taxon>
    </lineage>
</organism>
<keyword evidence="6" id="KW-1185">Reference proteome</keyword>
<accession>A0A0U3HW19</accession>
<evidence type="ECO:0000313" key="6">
    <source>
        <dbReference type="Proteomes" id="UP000321155"/>
    </source>
</evidence>
<dbReference type="EMBL" id="BJZR01000025">
    <property type="protein sequence ID" value="GEO91921.1"/>
    <property type="molecule type" value="Genomic_DNA"/>
</dbReference>
<evidence type="ECO:0000256" key="2">
    <source>
        <dbReference type="SAM" id="Phobius"/>
    </source>
</evidence>
<dbReference type="Proteomes" id="UP000321155">
    <property type="component" value="Unassembled WGS sequence"/>
</dbReference>
<gene>
    <name evidence="3" type="ORF">AS188_06855</name>
    <name evidence="4" type="ORF">KFL01_12270</name>
</gene>
<name>A0A0U3HW19_9MICC</name>
<evidence type="ECO:0000256" key="1">
    <source>
        <dbReference type="SAM" id="MobiDB-lite"/>
    </source>
</evidence>
<evidence type="ECO:0000313" key="3">
    <source>
        <dbReference type="EMBL" id="ALU39520.1"/>
    </source>
</evidence>
<keyword evidence="2" id="KW-0472">Membrane</keyword>
<dbReference type="STRING" id="446860.AS188_06855"/>
<keyword evidence="2" id="KW-0812">Transmembrane</keyword>
<evidence type="ECO:0000313" key="4">
    <source>
        <dbReference type="EMBL" id="GEO91921.1"/>
    </source>
</evidence>
<protein>
    <submittedName>
        <fullName evidence="3">Uncharacterized protein</fullName>
    </submittedName>
</protein>
<dbReference type="Proteomes" id="UP000057181">
    <property type="component" value="Chromosome"/>
</dbReference>
<feature type="transmembrane region" description="Helical" evidence="2">
    <location>
        <begin position="50"/>
        <end position="68"/>
    </location>
</feature>
<feature type="transmembrane region" description="Helical" evidence="2">
    <location>
        <begin position="75"/>
        <end position="100"/>
    </location>
</feature>